<dbReference type="SUPFAM" id="SSF57903">
    <property type="entry name" value="FYVE/PHD zinc finger"/>
    <property type="match status" value="3"/>
</dbReference>
<evidence type="ECO:0000256" key="14">
    <source>
        <dbReference type="ARBA" id="ARBA00048734"/>
    </source>
</evidence>
<dbReference type="SMART" id="SM00249">
    <property type="entry name" value="PHD"/>
    <property type="match status" value="3"/>
</dbReference>
<dbReference type="Gene3D" id="3.30.40.10">
    <property type="entry name" value="Zinc/RING finger domain, C3HC4 (zinc finger)"/>
    <property type="match status" value="3"/>
</dbReference>
<keyword evidence="10" id="KW-0223">Dioxygenase</keyword>
<dbReference type="GO" id="GO:0034647">
    <property type="term" value="F:histone H3K4me/H3K4me2/H3K4me3 demethylase activity"/>
    <property type="evidence" value="ECO:0007669"/>
    <property type="project" value="UniProtKB-EC"/>
</dbReference>
<evidence type="ECO:0000259" key="19">
    <source>
        <dbReference type="PROSITE" id="PS51184"/>
    </source>
</evidence>
<dbReference type="Pfam" id="PF21323">
    <property type="entry name" value="KDM5_C-hel"/>
    <property type="match status" value="1"/>
</dbReference>
<dbReference type="Pfam" id="PF01388">
    <property type="entry name" value="ARID"/>
    <property type="match status" value="1"/>
</dbReference>
<comment type="subcellular location">
    <subcellularLocation>
        <location evidence="2">Nucleus</location>
    </subcellularLocation>
</comment>
<dbReference type="SUPFAM" id="SSF51197">
    <property type="entry name" value="Clavaminate synthase-like"/>
    <property type="match status" value="1"/>
</dbReference>
<dbReference type="GO" id="GO:0006355">
    <property type="term" value="P:regulation of DNA-templated transcription"/>
    <property type="evidence" value="ECO:0007669"/>
    <property type="project" value="TreeGrafter"/>
</dbReference>
<proteinExistence type="inferred from homology"/>
<gene>
    <name evidence="20" type="ORF">CLODIP_2_CD01645</name>
</gene>
<dbReference type="SMART" id="SM00545">
    <property type="entry name" value="JmjN"/>
    <property type="match status" value="1"/>
</dbReference>
<dbReference type="PROSITE" id="PS50016">
    <property type="entry name" value="ZF_PHD_2"/>
    <property type="match status" value="2"/>
</dbReference>
<evidence type="ECO:0000256" key="1">
    <source>
        <dbReference type="ARBA" id="ARBA00001954"/>
    </source>
</evidence>
<dbReference type="FunFam" id="1.10.150.60:FF:000016">
    <property type="entry name" value="Putative Lysine-specific demethylase 5B"/>
    <property type="match status" value="1"/>
</dbReference>
<feature type="domain" description="PHD-type" evidence="16">
    <location>
        <begin position="1129"/>
        <end position="1189"/>
    </location>
</feature>
<dbReference type="GO" id="GO:0003677">
    <property type="term" value="F:DNA binding"/>
    <property type="evidence" value="ECO:0007669"/>
    <property type="project" value="InterPro"/>
</dbReference>
<comment type="similarity">
    <text evidence="3">Belongs to the JARID1 histone demethylase family.</text>
</comment>
<keyword evidence="13" id="KW-0539">Nucleus</keyword>
<evidence type="ECO:0000256" key="3">
    <source>
        <dbReference type="ARBA" id="ARBA00006801"/>
    </source>
</evidence>
<dbReference type="PANTHER" id="PTHR10694:SF33">
    <property type="entry name" value="LYSINE-SPECIFIC DEMETHYLASE 5"/>
    <property type="match status" value="1"/>
</dbReference>
<dbReference type="GO" id="GO:0005634">
    <property type="term" value="C:nucleus"/>
    <property type="evidence" value="ECO:0007669"/>
    <property type="project" value="UniProtKB-SubCell"/>
</dbReference>
<dbReference type="PROSITE" id="PS51011">
    <property type="entry name" value="ARID"/>
    <property type="match status" value="1"/>
</dbReference>
<sequence>MADDELNDVVTSRMLKNRKYDPEISDAFQFKRPPECPVFTPTAEEFENPYDYIAKISGEAVITGICKIRPPKGWEPPFCVDVDNFKFTPRVQQLNELEAKTRIRLNFIEQIGKFWNLQGTPCTIPMIDKHAVDYFTLYEEVQAAGGLSMIKNKQWLEICKTLGFAPKKSIAIILKDYYEKYLHPFDLFKKSSSCSSKDIKPVKRGRPKKIVPESIENSPCKANSPLSSPEKAPLVEEAKLQDFNYFGGCHKMAGFRTRKKSPEKLVKKPRGRKSKYNNDPLAKYVCRKCDKGDKEDKMLLCDGCDDSYHTFCLMPPLTDIPEGDWRCPICVEKEVSKPFEAFGFEQAKREYSLYEFGKMADEFKCQYFNMPVHTVPLDLVEREYWRIVGTIDEDVTVEYGADLHTLDHGSGFPTQKSHNLSGPEMPYVRSGWNLNNLAVLGDCVLSHIEADISGMKVPWMYVGMCFSTFCWHNEDHWSYSINYLHWGEPKTWYGVPGASAPEFEEAMRSKAPELFENQSDLLHQLVTIMNPNLLMERGVPVYRTDQQAGEFVITFPRSYHAGFNQGYNFAEAVNFAPPDWLTLGRECIDHYAEQRRYCVFSHDELVCMMATKVGKLSIPMALAVCKDINEMVRKELLSLKEVALYGIKNKEQVPFETMTDDERQCNVCQTTLFLSAVVCKCNSKKLSCLRHFKQLCKCEASKKTLQYRYSESEMTDRVKEIKLSLEDYMVWFKKIQDIVFLERLDKPELSELIELDQEGIKRKYPRNSTYLAFQEAIIEGKATVNLCDQLIARRDAQGLGDFPEIDKLTENDLRDLASKASFLCCKVAHSYILNDTLSDVEKFHEVANRILTSNEEISTKELQAIVKKGTDMVVWLEEMPQLEQKLKQAQWLDRVHSLESCSPPSTESEVRDLLSEVGKLLPTPAVENSIVLLTQLLERVMSWNRTAKTGLNNKPTIKKLEKLVSEAESIPVHLPDLSSVKDNVKKGREWMNKYRSLKLLESHPYLEQIEALVNVGRNLQVHLDPLGAAEDDAIKARSWLEKASRIFLKKNSQLKLIDALNPRKVVGIQNNKAKKKKPELNSEKSIEDQPLDNKVIFTNFQESKQKEIQLMLALRERNILKRSKDANDAKFCFCNKPCSGIMRECDLCKELYHNKCLLTSKMTVKGRSAMVQQAGEANSKFLCPNCLRSRRPRLETVLPLLVDLTTFPARLHEGEALQCLTENAIQWQERAKGALANDEVASALAKLSVLNQRVMEAEARRKTERIINSELQKAANNPELQSQLPLMTSKGTFDEPLSVENTNNLTKDEVDMEFNADKLKGSNNSDHAYSSMNAARVKQSRKSPHIPRHPQSTVHLQESTRTMLENLMMEGDLLEVSLDETHHIWRILNASNPSQKQICYDRVSEANESKPNIDSADLLAKPKGKPRKKDMEMKNKLKVVIGGPKDKLPKRQKLIKRKVESEEEDIKPAKKWRRNKLKNSSASDNETEADELCNSEKCVRPSGDEVNWVQCDGCTAWFHLVCEGVGKSEINSTDEYICRSCNKLALSCTNDLVMEPKSEIKEEELTSTKVEWTDLGV</sequence>
<evidence type="ECO:0000259" key="17">
    <source>
        <dbReference type="PROSITE" id="PS51011"/>
    </source>
</evidence>
<dbReference type="Gene3D" id="2.60.120.650">
    <property type="entry name" value="Cupin"/>
    <property type="match status" value="1"/>
</dbReference>
<evidence type="ECO:0000256" key="12">
    <source>
        <dbReference type="ARBA" id="ARBA00023004"/>
    </source>
</evidence>
<dbReference type="InterPro" id="IPR036431">
    <property type="entry name" value="ARID_dom_sf"/>
</dbReference>
<dbReference type="SMART" id="SM00558">
    <property type="entry name" value="JmjC"/>
    <property type="match status" value="1"/>
</dbReference>
<evidence type="ECO:0000256" key="11">
    <source>
        <dbReference type="ARBA" id="ARBA00023002"/>
    </source>
</evidence>
<dbReference type="InterPro" id="IPR019786">
    <property type="entry name" value="Zinc_finger_PHD-type_CS"/>
</dbReference>
<evidence type="ECO:0000256" key="13">
    <source>
        <dbReference type="ARBA" id="ARBA00023242"/>
    </source>
</evidence>
<dbReference type="CDD" id="cd15515">
    <property type="entry name" value="PHD1_KDM5A_like"/>
    <property type="match status" value="1"/>
</dbReference>
<evidence type="ECO:0000256" key="15">
    <source>
        <dbReference type="PROSITE-ProRule" id="PRU00146"/>
    </source>
</evidence>
<keyword evidence="12" id="KW-0408">Iron</keyword>
<evidence type="ECO:0000313" key="20">
    <source>
        <dbReference type="EMBL" id="CAB3371603.1"/>
    </source>
</evidence>
<dbReference type="SMART" id="SM00501">
    <property type="entry name" value="BRIGHT"/>
    <property type="match status" value="1"/>
</dbReference>
<dbReference type="PROSITE" id="PS51183">
    <property type="entry name" value="JMJN"/>
    <property type="match status" value="1"/>
</dbReference>
<evidence type="ECO:0000256" key="2">
    <source>
        <dbReference type="ARBA" id="ARBA00004123"/>
    </source>
</evidence>
<evidence type="ECO:0000256" key="5">
    <source>
        <dbReference type="ARBA" id="ARBA00022723"/>
    </source>
</evidence>
<comment type="catalytic activity">
    <reaction evidence="14">
        <text>N(6),N(6),N(6)-trimethyl-L-lysyl(4)-[histone H3] + 3 2-oxoglutarate + 3 O2 = L-lysyl(4)-[histone H3] + 3 formaldehyde + 3 succinate + 3 CO2</text>
        <dbReference type="Rhea" id="RHEA:60208"/>
        <dbReference type="Rhea" id="RHEA-COMP:15537"/>
        <dbReference type="Rhea" id="RHEA-COMP:15547"/>
        <dbReference type="ChEBI" id="CHEBI:15379"/>
        <dbReference type="ChEBI" id="CHEBI:16526"/>
        <dbReference type="ChEBI" id="CHEBI:16810"/>
        <dbReference type="ChEBI" id="CHEBI:16842"/>
        <dbReference type="ChEBI" id="CHEBI:29969"/>
        <dbReference type="ChEBI" id="CHEBI:30031"/>
        <dbReference type="ChEBI" id="CHEBI:61961"/>
        <dbReference type="EC" id="1.14.11.67"/>
    </reaction>
</comment>
<dbReference type="PROSITE" id="PS51184">
    <property type="entry name" value="JMJC"/>
    <property type="match status" value="1"/>
</dbReference>
<dbReference type="InterPro" id="IPR013083">
    <property type="entry name" value="Znf_RING/FYVE/PHD"/>
</dbReference>
<dbReference type="InterPro" id="IPR001965">
    <property type="entry name" value="Znf_PHD"/>
</dbReference>
<dbReference type="InterPro" id="IPR048615">
    <property type="entry name" value="KDM5_C-hel"/>
</dbReference>
<dbReference type="InterPro" id="IPR003347">
    <property type="entry name" value="JmjC_dom"/>
</dbReference>
<dbReference type="GO" id="GO:0008270">
    <property type="term" value="F:zinc ion binding"/>
    <property type="evidence" value="ECO:0007669"/>
    <property type="project" value="UniProtKB-KW"/>
</dbReference>
<dbReference type="Pfam" id="PF02928">
    <property type="entry name" value="zf-C5HC2"/>
    <property type="match status" value="1"/>
</dbReference>
<dbReference type="Pfam" id="PF00628">
    <property type="entry name" value="PHD"/>
    <property type="match status" value="2"/>
</dbReference>
<dbReference type="OrthoDB" id="1678912at2759"/>
<dbReference type="InterPro" id="IPR001606">
    <property type="entry name" value="ARID_dom"/>
</dbReference>
<evidence type="ECO:0000256" key="8">
    <source>
        <dbReference type="ARBA" id="ARBA00022833"/>
    </source>
</evidence>
<evidence type="ECO:0000313" key="21">
    <source>
        <dbReference type="Proteomes" id="UP000494165"/>
    </source>
</evidence>
<evidence type="ECO:0000256" key="7">
    <source>
        <dbReference type="ARBA" id="ARBA00022771"/>
    </source>
</evidence>
<feature type="domain" description="JmjN" evidence="18">
    <location>
        <begin position="36"/>
        <end position="77"/>
    </location>
</feature>
<accession>A0A8S1D1E1</accession>
<evidence type="ECO:0000256" key="4">
    <source>
        <dbReference type="ARBA" id="ARBA00012902"/>
    </source>
</evidence>
<evidence type="ECO:0000256" key="6">
    <source>
        <dbReference type="ARBA" id="ARBA00022737"/>
    </source>
</evidence>
<organism evidence="20 21">
    <name type="scientific">Cloeon dipterum</name>
    <dbReference type="NCBI Taxonomy" id="197152"/>
    <lineage>
        <taxon>Eukaryota</taxon>
        <taxon>Metazoa</taxon>
        <taxon>Ecdysozoa</taxon>
        <taxon>Arthropoda</taxon>
        <taxon>Hexapoda</taxon>
        <taxon>Insecta</taxon>
        <taxon>Pterygota</taxon>
        <taxon>Palaeoptera</taxon>
        <taxon>Ephemeroptera</taxon>
        <taxon>Pisciforma</taxon>
        <taxon>Baetidae</taxon>
        <taxon>Cloeon</taxon>
    </lineage>
</organism>
<dbReference type="InterPro" id="IPR004198">
    <property type="entry name" value="Znf_C5HC2"/>
</dbReference>
<reference evidence="20 21" key="1">
    <citation type="submission" date="2020-04" db="EMBL/GenBank/DDBJ databases">
        <authorList>
            <person name="Alioto T."/>
            <person name="Alioto T."/>
            <person name="Gomez Garrido J."/>
        </authorList>
    </citation>
    <scope>NUCLEOTIDE SEQUENCE [LARGE SCALE GENOMIC DNA]</scope>
</reference>
<comment type="caution">
    <text evidence="20">The sequence shown here is derived from an EMBL/GenBank/DDBJ whole genome shotgun (WGS) entry which is preliminary data.</text>
</comment>
<comment type="cofactor">
    <cofactor evidence="1">
        <name>Fe(2+)</name>
        <dbReference type="ChEBI" id="CHEBI:29033"/>
    </cofactor>
</comment>
<keyword evidence="6" id="KW-0677">Repeat</keyword>
<evidence type="ECO:0000259" key="18">
    <source>
        <dbReference type="PROSITE" id="PS51183"/>
    </source>
</evidence>
<keyword evidence="7 15" id="KW-0863">Zinc-finger</keyword>
<dbReference type="InterPro" id="IPR011011">
    <property type="entry name" value="Znf_FYVE_PHD"/>
</dbReference>
<dbReference type="PANTHER" id="PTHR10694">
    <property type="entry name" value="LYSINE-SPECIFIC DEMETHYLASE"/>
    <property type="match status" value="1"/>
</dbReference>
<dbReference type="SUPFAM" id="SSF46774">
    <property type="entry name" value="ARID-like"/>
    <property type="match status" value="1"/>
</dbReference>
<evidence type="ECO:0000256" key="9">
    <source>
        <dbReference type="ARBA" id="ARBA00022853"/>
    </source>
</evidence>
<keyword evidence="5" id="KW-0479">Metal-binding</keyword>
<dbReference type="Pfam" id="PF02375">
    <property type="entry name" value="JmjN"/>
    <property type="match status" value="1"/>
</dbReference>
<dbReference type="GO" id="GO:0000785">
    <property type="term" value="C:chromatin"/>
    <property type="evidence" value="ECO:0007669"/>
    <property type="project" value="TreeGrafter"/>
</dbReference>
<dbReference type="CDD" id="cd15610">
    <property type="entry name" value="PHD3_KDM5A_like"/>
    <property type="match status" value="1"/>
</dbReference>
<feature type="domain" description="PHD-type" evidence="16">
    <location>
        <begin position="283"/>
        <end position="333"/>
    </location>
</feature>
<name>A0A8S1D1E1_9INSE</name>
<dbReference type="Pfam" id="PF08429">
    <property type="entry name" value="PLU-1"/>
    <property type="match status" value="1"/>
</dbReference>
<feature type="domain" description="ARID" evidence="17">
    <location>
        <begin position="101"/>
        <end position="190"/>
    </location>
</feature>
<dbReference type="InterPro" id="IPR019787">
    <property type="entry name" value="Znf_PHD-finger"/>
</dbReference>
<dbReference type="Proteomes" id="UP000494165">
    <property type="component" value="Unassembled WGS sequence"/>
</dbReference>
<keyword evidence="11" id="KW-0560">Oxidoreductase</keyword>
<keyword evidence="21" id="KW-1185">Reference proteome</keyword>
<protein>
    <recommendedName>
        <fullName evidence="4">[histone H3]-trimethyl-L-lysine(4) demethylase</fullName>
        <ecNumber evidence="4">1.14.11.67</ecNumber>
    </recommendedName>
</protein>
<keyword evidence="9" id="KW-0156">Chromatin regulator</keyword>
<evidence type="ECO:0000256" key="10">
    <source>
        <dbReference type="ARBA" id="ARBA00022964"/>
    </source>
</evidence>
<dbReference type="PROSITE" id="PS01359">
    <property type="entry name" value="ZF_PHD_1"/>
    <property type="match status" value="1"/>
</dbReference>
<feature type="domain" description="JmjC" evidence="19">
    <location>
        <begin position="426"/>
        <end position="592"/>
    </location>
</feature>
<dbReference type="EMBL" id="CADEPI010000063">
    <property type="protein sequence ID" value="CAB3371603.1"/>
    <property type="molecule type" value="Genomic_DNA"/>
</dbReference>
<dbReference type="SMART" id="SM01014">
    <property type="entry name" value="ARID"/>
    <property type="match status" value="1"/>
</dbReference>
<dbReference type="EC" id="1.14.11.67" evidence="4"/>
<dbReference type="InterPro" id="IPR003349">
    <property type="entry name" value="JmjN"/>
</dbReference>
<dbReference type="Pfam" id="PF02373">
    <property type="entry name" value="JmjC"/>
    <property type="match status" value="1"/>
</dbReference>
<dbReference type="Gene3D" id="1.10.150.60">
    <property type="entry name" value="ARID DNA-binding domain"/>
    <property type="match status" value="1"/>
</dbReference>
<dbReference type="InterPro" id="IPR013637">
    <property type="entry name" value="Lys_sp_deMease-like_dom"/>
</dbReference>
<keyword evidence="8" id="KW-0862">Zinc</keyword>
<evidence type="ECO:0000259" key="16">
    <source>
        <dbReference type="PROSITE" id="PS50016"/>
    </source>
</evidence>